<accession>A0A839AJD4</accession>
<evidence type="ECO:0000256" key="1">
    <source>
        <dbReference type="SAM" id="MobiDB-lite"/>
    </source>
</evidence>
<evidence type="ECO:0000313" key="3">
    <source>
        <dbReference type="Proteomes" id="UP000541109"/>
    </source>
</evidence>
<dbReference type="EMBL" id="JACFXV010000065">
    <property type="protein sequence ID" value="MBA5779022.1"/>
    <property type="molecule type" value="Genomic_DNA"/>
</dbReference>
<organism evidence="2 3">
    <name type="scientific">Stappia albiluteola</name>
    <dbReference type="NCBI Taxonomy" id="2758565"/>
    <lineage>
        <taxon>Bacteria</taxon>
        <taxon>Pseudomonadati</taxon>
        <taxon>Pseudomonadota</taxon>
        <taxon>Alphaproteobacteria</taxon>
        <taxon>Hyphomicrobiales</taxon>
        <taxon>Stappiaceae</taxon>
        <taxon>Stappia</taxon>
    </lineage>
</organism>
<proteinExistence type="predicted"/>
<comment type="caution">
    <text evidence="2">The sequence shown here is derived from an EMBL/GenBank/DDBJ whole genome shotgun (WGS) entry which is preliminary data.</text>
</comment>
<protein>
    <submittedName>
        <fullName evidence="2">Uncharacterized protein</fullName>
    </submittedName>
</protein>
<dbReference type="Proteomes" id="UP000541109">
    <property type="component" value="Unassembled WGS sequence"/>
</dbReference>
<sequence length="110" mass="11853">MSVEPFPRDVLSGAGGQAAPASAGGEPSRDFELYALARLLSHRLIGGWRAKAAPLSDELLQERLTGILALWNSGCPHAIDEGLLADLARRHPAETEAFRRTRRRNPAGIS</sequence>
<gene>
    <name evidence="2" type="ORF">H2509_17985</name>
</gene>
<reference evidence="2 3" key="1">
    <citation type="submission" date="2020-07" db="EMBL/GenBank/DDBJ databases">
        <title>Stappia sp., F7233, whole genome shotgun sequencing project.</title>
        <authorList>
            <person name="Jiang S."/>
            <person name="Liu Z.W."/>
            <person name="Du Z.J."/>
        </authorList>
    </citation>
    <scope>NUCLEOTIDE SEQUENCE [LARGE SCALE GENOMIC DNA]</scope>
    <source>
        <strain evidence="2 3">F7233</strain>
    </source>
</reference>
<feature type="region of interest" description="Disordered" evidence="1">
    <location>
        <begin position="1"/>
        <end position="27"/>
    </location>
</feature>
<name>A0A839AJD4_9HYPH</name>
<evidence type="ECO:0000313" key="2">
    <source>
        <dbReference type="EMBL" id="MBA5779022.1"/>
    </source>
</evidence>
<dbReference type="AlphaFoldDB" id="A0A839AJD4"/>
<dbReference type="RefSeq" id="WP_182167854.1">
    <property type="nucleotide sequence ID" value="NZ_JACFXV010000065.1"/>
</dbReference>
<keyword evidence="3" id="KW-1185">Reference proteome</keyword>